<keyword evidence="1" id="KW-1133">Transmembrane helix</keyword>
<dbReference type="AlphaFoldDB" id="A0A699WUT4"/>
<reference evidence="2" key="1">
    <citation type="journal article" date="2019" name="Sci. Rep.">
        <title>Draft genome of Tanacetum cinerariifolium, the natural source of mosquito coil.</title>
        <authorList>
            <person name="Yamashiro T."/>
            <person name="Shiraishi A."/>
            <person name="Satake H."/>
            <person name="Nakayama K."/>
        </authorList>
    </citation>
    <scope>NUCLEOTIDE SEQUENCE</scope>
</reference>
<evidence type="ECO:0000313" key="2">
    <source>
        <dbReference type="EMBL" id="GFD51217.1"/>
    </source>
</evidence>
<feature type="transmembrane region" description="Helical" evidence="1">
    <location>
        <begin position="23"/>
        <end position="47"/>
    </location>
</feature>
<keyword evidence="1" id="KW-0812">Transmembrane</keyword>
<accession>A0A699WUT4</accession>
<name>A0A699WUT4_TANCI</name>
<evidence type="ECO:0000256" key="1">
    <source>
        <dbReference type="SAM" id="Phobius"/>
    </source>
</evidence>
<organism evidence="2">
    <name type="scientific">Tanacetum cinerariifolium</name>
    <name type="common">Dalmatian daisy</name>
    <name type="synonym">Chrysanthemum cinerariifolium</name>
    <dbReference type="NCBI Taxonomy" id="118510"/>
    <lineage>
        <taxon>Eukaryota</taxon>
        <taxon>Viridiplantae</taxon>
        <taxon>Streptophyta</taxon>
        <taxon>Embryophyta</taxon>
        <taxon>Tracheophyta</taxon>
        <taxon>Spermatophyta</taxon>
        <taxon>Magnoliopsida</taxon>
        <taxon>eudicotyledons</taxon>
        <taxon>Gunneridae</taxon>
        <taxon>Pentapetalae</taxon>
        <taxon>asterids</taxon>
        <taxon>campanulids</taxon>
        <taxon>Asterales</taxon>
        <taxon>Asteraceae</taxon>
        <taxon>Asteroideae</taxon>
        <taxon>Anthemideae</taxon>
        <taxon>Anthemidinae</taxon>
        <taxon>Tanacetum</taxon>
    </lineage>
</organism>
<keyword evidence="1" id="KW-0472">Membrane</keyword>
<feature type="non-terminal residue" evidence="2">
    <location>
        <position position="1"/>
    </location>
</feature>
<protein>
    <submittedName>
        <fullName evidence="2">Uncharacterized protein</fullName>
    </submittedName>
</protein>
<dbReference type="EMBL" id="BKCJ011767162">
    <property type="protein sequence ID" value="GFD51217.1"/>
    <property type="molecule type" value="Genomic_DNA"/>
</dbReference>
<sequence>EKLTSNDFTLSSKRNTKSKAGRFWRTALGIVVGGMGASLNVVIVALVEGVMIDEAVIKMDSTPASLVGFSMLVTNDDTDELSC</sequence>
<comment type="caution">
    <text evidence="2">The sequence shown here is derived from an EMBL/GenBank/DDBJ whole genome shotgun (WGS) entry which is preliminary data.</text>
</comment>
<proteinExistence type="predicted"/>
<gene>
    <name evidence="2" type="ORF">Tci_923186</name>
</gene>